<evidence type="ECO:0000313" key="1">
    <source>
        <dbReference type="EMBL" id="CCD28608.1"/>
    </source>
</evidence>
<dbReference type="EMBL" id="CAFB01000007">
    <property type="protein sequence ID" value="CCD28608.1"/>
    <property type="molecule type" value="Genomic_DNA"/>
</dbReference>
<sequence>MATVRKLHRTSLPIPYAKGTYPAKPLSPILGGILTLESDWTPCGGDPLRRALGNDAVDDDRLDLGCVAAHGHFVWEPARCTYEFTKEGKPATAFLFKLISMLQFSGTVPMIDVNAYAEWLTK</sequence>
<reference evidence="1 2" key="1">
    <citation type="submission" date="2011-08" db="EMBL/GenBank/DDBJ databases">
        <title>The genome of the obligate endobacterium of an arbuscular mycorrhizal fungus reveals an interphylum network of nutritional interactions.</title>
        <authorList>
            <person name="Ghignone S."/>
            <person name="Salvioli A."/>
            <person name="Anca I."/>
            <person name="Lumini E."/>
            <person name="Ortu G."/>
            <person name="Petiti L."/>
            <person name="Cruveiller S."/>
            <person name="Bianciotto V."/>
            <person name="Piffanelli P."/>
            <person name="Lanfranco L."/>
            <person name="Bonfante P."/>
        </authorList>
    </citation>
    <scope>NUCLEOTIDE SEQUENCE [LARGE SCALE GENOMIC DNA]</scope>
    <source>
        <strain evidence="1 2">BEG34</strain>
    </source>
</reference>
<gene>
    <name evidence="1" type="ORF">CAGGBEG34_1060003</name>
</gene>
<dbReference type="STRING" id="1070319.CAGGBEG34_1060003"/>
<evidence type="ECO:0000313" key="2">
    <source>
        <dbReference type="Proteomes" id="UP000054051"/>
    </source>
</evidence>
<accession>G2J768</accession>
<keyword evidence="2" id="KW-1185">Reference proteome</keyword>
<comment type="caution">
    <text evidence="1">The sequence shown here is derived from an EMBL/GenBank/DDBJ whole genome shotgun (WGS) entry which is preliminary data.</text>
</comment>
<organism evidence="1 2">
    <name type="scientific">Candidatus Glomeribacter gigasporarum BEG34</name>
    <dbReference type="NCBI Taxonomy" id="1070319"/>
    <lineage>
        <taxon>Bacteria</taxon>
        <taxon>Pseudomonadati</taxon>
        <taxon>Pseudomonadota</taxon>
        <taxon>Betaproteobacteria</taxon>
        <taxon>Burkholderiales</taxon>
        <taxon>Burkholderiaceae</taxon>
        <taxon>Candidatus Glomeribacter</taxon>
    </lineage>
</organism>
<dbReference type="Proteomes" id="UP000054051">
    <property type="component" value="Unassembled WGS sequence"/>
</dbReference>
<name>G2J768_9BURK</name>
<protein>
    <submittedName>
        <fullName evidence="1">Uncharacterized protein</fullName>
    </submittedName>
</protein>
<dbReference type="eggNOG" id="ENOG502Z7SP">
    <property type="taxonomic scope" value="Bacteria"/>
</dbReference>
<dbReference type="AlphaFoldDB" id="G2J768"/>
<proteinExistence type="predicted"/>